<name>W2RRM0_CYPE1</name>
<dbReference type="AlphaFoldDB" id="W2RRM0"/>
<dbReference type="InParanoid" id="W2RRM0"/>
<evidence type="ECO:0008006" key="5">
    <source>
        <dbReference type="Google" id="ProtNLM"/>
    </source>
</evidence>
<dbReference type="eggNOG" id="ENOG502S7IU">
    <property type="taxonomic scope" value="Eukaryota"/>
</dbReference>
<evidence type="ECO:0000313" key="4">
    <source>
        <dbReference type="Proteomes" id="UP000030752"/>
    </source>
</evidence>
<sequence length="397" mass="42172">MPSYLNSSRIRKPASASLRRHSSSPFSGATRVKPSIQRAKSLAEAYVKANAADNDGEDEDDRLDATGVTLSIMPDPAVVDVLSAMRHATESMFCSIPERAGMNSTRIAEVLNFQKNLPPLVSLAHVHALISASSKTEREISTLIASGEIRRIKVAGRGNDISGASDFLMTTASLQKLLHDSGIAADVSDNYLHLLKQHPRATSLPSGLLSPTHITALTKAGFLVSTSSITRNLSLSGSSLTATSAISRAFSGSSGAVGGEAAFENLGGVGSAKRFTSSASSSSTAHLLVSVPNIGAYIRLLNAGRAHLVELLNKSSYKEAPMYLLRERWDGAVDGESSASKARMVRGVFSEVMPAKTKKWRNLWGLRFVWALEECLGTGMVEGFETGSVGLGVRALR</sequence>
<dbReference type="Pfam" id="PF10494">
    <property type="entry name" value="Stk19"/>
    <property type="match status" value="1"/>
</dbReference>
<dbReference type="InterPro" id="IPR018865">
    <property type="entry name" value="STK19-like"/>
</dbReference>
<reference evidence="3 4" key="1">
    <citation type="submission" date="2013-03" db="EMBL/GenBank/DDBJ databases">
        <title>The Genome Sequence of Phialophora europaea CBS 101466.</title>
        <authorList>
            <consortium name="The Broad Institute Genomics Platform"/>
            <person name="Cuomo C."/>
            <person name="de Hoog S."/>
            <person name="Gorbushina A."/>
            <person name="Walker B."/>
            <person name="Young S.K."/>
            <person name="Zeng Q."/>
            <person name="Gargeya S."/>
            <person name="Fitzgerald M."/>
            <person name="Haas B."/>
            <person name="Abouelleil A."/>
            <person name="Allen A.W."/>
            <person name="Alvarado L."/>
            <person name="Arachchi H.M."/>
            <person name="Berlin A.M."/>
            <person name="Chapman S.B."/>
            <person name="Gainer-Dewar J."/>
            <person name="Goldberg J."/>
            <person name="Griggs A."/>
            <person name="Gujja S."/>
            <person name="Hansen M."/>
            <person name="Howarth C."/>
            <person name="Imamovic A."/>
            <person name="Ireland A."/>
            <person name="Larimer J."/>
            <person name="McCowan C."/>
            <person name="Murphy C."/>
            <person name="Pearson M."/>
            <person name="Poon T.W."/>
            <person name="Priest M."/>
            <person name="Roberts A."/>
            <person name="Saif S."/>
            <person name="Shea T."/>
            <person name="Sisk P."/>
            <person name="Sykes S."/>
            <person name="Wortman J."/>
            <person name="Nusbaum C."/>
            <person name="Birren B."/>
        </authorList>
    </citation>
    <scope>NUCLEOTIDE SEQUENCE [LARGE SCALE GENOMIC DNA]</scope>
    <source>
        <strain evidence="3 4">CBS 101466</strain>
    </source>
</reference>
<evidence type="ECO:0000313" key="3">
    <source>
        <dbReference type="EMBL" id="ETN38359.1"/>
    </source>
</evidence>
<dbReference type="GO" id="GO:0046579">
    <property type="term" value="P:positive regulation of Ras protein signal transduction"/>
    <property type="evidence" value="ECO:0007669"/>
    <property type="project" value="TreeGrafter"/>
</dbReference>
<dbReference type="RefSeq" id="XP_008718948.1">
    <property type="nucleotide sequence ID" value="XM_008720726.1"/>
</dbReference>
<accession>W2RRM0</accession>
<dbReference type="Proteomes" id="UP000030752">
    <property type="component" value="Unassembled WGS sequence"/>
</dbReference>
<dbReference type="PANTHER" id="PTHR15243:SF0">
    <property type="entry name" value="SERINE_THREONINE-PROTEIN KINASE 19"/>
    <property type="match status" value="1"/>
</dbReference>
<keyword evidence="4" id="KW-1185">Reference proteome</keyword>
<organism evidence="3 4">
    <name type="scientific">Cyphellophora europaea (strain CBS 101466)</name>
    <name type="common">Phialophora europaea</name>
    <dbReference type="NCBI Taxonomy" id="1220924"/>
    <lineage>
        <taxon>Eukaryota</taxon>
        <taxon>Fungi</taxon>
        <taxon>Dikarya</taxon>
        <taxon>Ascomycota</taxon>
        <taxon>Pezizomycotina</taxon>
        <taxon>Eurotiomycetes</taxon>
        <taxon>Chaetothyriomycetidae</taxon>
        <taxon>Chaetothyriales</taxon>
        <taxon>Cyphellophoraceae</taxon>
        <taxon>Cyphellophora</taxon>
    </lineage>
</organism>
<protein>
    <recommendedName>
        <fullName evidence="5">Serine-threonine protein kinase 19</fullName>
    </recommendedName>
</protein>
<evidence type="ECO:0000256" key="1">
    <source>
        <dbReference type="ARBA" id="ARBA00093458"/>
    </source>
</evidence>
<gene>
    <name evidence="3" type="ORF">HMPREF1541_06394</name>
</gene>
<proteinExistence type="inferred from homology"/>
<evidence type="ECO:0000256" key="2">
    <source>
        <dbReference type="SAM" id="MobiDB-lite"/>
    </source>
</evidence>
<feature type="region of interest" description="Disordered" evidence="2">
    <location>
        <begin position="1"/>
        <end position="34"/>
    </location>
</feature>
<dbReference type="GeneID" id="19973733"/>
<dbReference type="OrthoDB" id="3980126at2759"/>
<dbReference type="HOGENOM" id="CLU_036328_0_0_1"/>
<dbReference type="VEuPathDB" id="FungiDB:HMPREF1541_06394"/>
<dbReference type="EMBL" id="KB822722">
    <property type="protein sequence ID" value="ETN38359.1"/>
    <property type="molecule type" value="Genomic_DNA"/>
</dbReference>
<comment type="similarity">
    <text evidence="1">Belongs to the STK19 family.</text>
</comment>
<dbReference type="PANTHER" id="PTHR15243">
    <property type="entry name" value="SERINE/THREONINE-PROTEIN KINASE 19"/>
    <property type="match status" value="1"/>
</dbReference>